<dbReference type="GO" id="GO:0005737">
    <property type="term" value="C:cytoplasm"/>
    <property type="evidence" value="ECO:0007669"/>
    <property type="project" value="TreeGrafter"/>
</dbReference>
<proteinExistence type="predicted"/>
<comment type="caution">
    <text evidence="2">The sequence shown here is derived from an EMBL/GenBank/DDBJ whole genome shotgun (WGS) entry which is preliminary data.</text>
</comment>
<organism evidence="2 3">
    <name type="scientific">Hibiscus syriacus</name>
    <name type="common">Rose of Sharon</name>
    <dbReference type="NCBI Taxonomy" id="106335"/>
    <lineage>
        <taxon>Eukaryota</taxon>
        <taxon>Viridiplantae</taxon>
        <taxon>Streptophyta</taxon>
        <taxon>Embryophyta</taxon>
        <taxon>Tracheophyta</taxon>
        <taxon>Spermatophyta</taxon>
        <taxon>Magnoliopsida</taxon>
        <taxon>eudicotyledons</taxon>
        <taxon>Gunneridae</taxon>
        <taxon>Pentapetalae</taxon>
        <taxon>rosids</taxon>
        <taxon>malvids</taxon>
        <taxon>Malvales</taxon>
        <taxon>Malvaceae</taxon>
        <taxon>Malvoideae</taxon>
        <taxon>Hibiscus</taxon>
    </lineage>
</organism>
<sequence>MLGGEQSDTQRLLEAIVVAGKLTELAGDKPSSDVSSRPMPRDSGNSGGDWEKVQQGDGRESSSNGQGEPSTVRSQGKTSGKNGKAKSSVKKNGSKEKLKCYFCDGPHLIRGCPEKHRLTTIMNRMEEGEQGSRRGKPIDVEAAETGRKPEITSIQAIKIGERLDKATCSKVAKSRSKSGAITSSQVVNLGSKGDETACVKAVEHKKGLGAIARDKVVKLRVQSEQLCSQYAMMEAWSKLRFFTFMFGLKPWAKRVLERKEVKELSKTLTTAESIKEFRVKKNKTSKAKPRVTVRDSVMMASQRMRNVVPRVAKKIHSKMNQMVSLGKMCAVLAQVLVSKMLNRGGAKLSKVMDGPKIELSREDDEPRIEEALRVGSISFISSKASRSQVQEELSVSKEFAEHVHVENMASQTIIREGLKKGLAEDVQVRNNPSKTSRQESKEAKTLRDKATTEKLSIYKLGRKLLVYFPTVGRLWRLFDEDWKAMEVLPHIENRWILLFARTESRLADNGLPEGLQRSFLGGSSQVRQGCIGVHRFREGLTKEVAADVKQMRYLGFKTSISLDRKLLFGLIDQYKNGTLMWDELSLLVKKIHEDRRGKPARRRENPDQPGQEDYVYSNPYKWICSAIAFKSIRLGSNAKDKKVCTVELDPGEVPSLYESEEEEEERRRQQQRQKQLGKEDRIKEECSSRQRSNIQCKDTFEILIQKLSECEEDIGSFDETLAFWRRKEMEEIISRRKLKY</sequence>
<feature type="region of interest" description="Disordered" evidence="1">
    <location>
        <begin position="655"/>
        <end position="684"/>
    </location>
</feature>
<keyword evidence="3" id="KW-1185">Reference proteome</keyword>
<evidence type="ECO:0000313" key="2">
    <source>
        <dbReference type="EMBL" id="KAE8699042.1"/>
    </source>
</evidence>
<evidence type="ECO:0000256" key="1">
    <source>
        <dbReference type="SAM" id="MobiDB-lite"/>
    </source>
</evidence>
<feature type="region of interest" description="Disordered" evidence="1">
    <location>
        <begin position="21"/>
        <end position="91"/>
    </location>
</feature>
<reference evidence="2" key="1">
    <citation type="submission" date="2019-09" db="EMBL/GenBank/DDBJ databases">
        <title>Draft genome information of white flower Hibiscus syriacus.</title>
        <authorList>
            <person name="Kim Y.-M."/>
        </authorList>
    </citation>
    <scope>NUCLEOTIDE SEQUENCE [LARGE SCALE GENOMIC DNA]</scope>
    <source>
        <strain evidence="2">YM2019G1</strain>
    </source>
</reference>
<gene>
    <name evidence="2" type="ORF">F3Y22_tig00110597pilonHSYRG01358</name>
</gene>
<dbReference type="AlphaFoldDB" id="A0A6A3A7C2"/>
<name>A0A6A3A7C2_HIBSY</name>
<dbReference type="Proteomes" id="UP000436088">
    <property type="component" value="Unassembled WGS sequence"/>
</dbReference>
<evidence type="ECO:0000313" key="3">
    <source>
        <dbReference type="Proteomes" id="UP000436088"/>
    </source>
</evidence>
<dbReference type="PANTHER" id="PTHR31741">
    <property type="entry name" value="OS02G0726500 PROTEIN-RELATED"/>
    <property type="match status" value="1"/>
</dbReference>
<feature type="compositionally biased region" description="Polar residues" evidence="1">
    <location>
        <begin position="61"/>
        <end position="81"/>
    </location>
</feature>
<dbReference type="EMBL" id="VEPZ02001044">
    <property type="protein sequence ID" value="KAE8699042.1"/>
    <property type="molecule type" value="Genomic_DNA"/>
</dbReference>
<accession>A0A6A3A7C2</accession>
<protein>
    <submittedName>
        <fullName evidence="2">Uncharacterized protein</fullName>
    </submittedName>
</protein>
<dbReference type="PANTHER" id="PTHR31741:SF3">
    <property type="entry name" value="O-FUCOSYLTRANSFERASE FAMILY PROTEIN"/>
    <property type="match status" value="1"/>
</dbReference>
<feature type="compositionally biased region" description="Basic and acidic residues" evidence="1">
    <location>
        <begin position="49"/>
        <end position="60"/>
    </location>
</feature>